<dbReference type="AlphaFoldDB" id="A0A058ZCQ7"/>
<sequence length="654" mass="69198">MTTTPGPSVGDICPVRGSIASAVAHFTSPQIQWTDALLANITYGTAGFRRTADPVLESIATKVGVAAALRSFAAGGAAVGVMITASHNPPQDNGLKIIDTQGQMLEAAWEPVLGQAARLADALAVADSLLSLVDQATIERLRQAHAAPPGQPLARVLVGVDNRPSCPGLKAALLAGARSILPPGKGVELLDMRSVTTPAVHWAVARANGLDPLADREATLTPATYYAGFQRHFDAFLAATRDVLRHLGVEGPARPVSSPTPCPVFVDHANGVGATVLESMHLAPGFCQIYNDPLPAEQRGSVVNAGCGADFVKSKRLPPGRGSFAGLPPALRIASLDGDGDRLIYSSLSTTTRAFDILDGDRIAVLLLRLMRSLIAVVVHLRPEVAASLRLGFVQTRYANGASTKYTREVLGVETLFANSGVKNLHALAERHFDVGVYFEANGHGTVLFSPAACRALLDLAATPADQAPLHHAARALLSFSRLFNQFTGDGIGLIYAVEAALRAQEAWRALATCLPAGQGIPPGTELASDLDVELRRWIDLYRDWPSHLQSLKLDRTKFLTSPDQEDVLCQPTEVAQALAAEVARLNGLKTRCGLPLVARAFVRPSGTEDIVRLFTEVGTADGTVTGDLADICHDAATDLARIIEATFRGLFLG</sequence>
<gene>
    <name evidence="4" type="ORF">H696_01595</name>
</gene>
<name>A0A058ZCQ7_FONAL</name>
<feature type="domain" description="Alpha-D-phosphohexomutase alpha/beta/alpha" evidence="2">
    <location>
        <begin position="70"/>
        <end position="107"/>
    </location>
</feature>
<dbReference type="PROSITE" id="PS00710">
    <property type="entry name" value="PGM_PMM"/>
    <property type="match status" value="1"/>
</dbReference>
<dbReference type="OrthoDB" id="1928at2759"/>
<comment type="similarity">
    <text evidence="1">Belongs to the phosphohexose mutase family.</text>
</comment>
<keyword evidence="5" id="KW-1185">Reference proteome</keyword>
<dbReference type="PANTHER" id="PTHR45955:SF1">
    <property type="entry name" value="PHOSPHOACETYLGLUCOSAMINE MUTASE"/>
    <property type="match status" value="1"/>
</dbReference>
<dbReference type="Gene3D" id="3.40.120.10">
    <property type="entry name" value="Alpha-D-Glucose-1,6-Bisphosphate, subunit A, domain 3"/>
    <property type="match status" value="1"/>
</dbReference>
<dbReference type="SUPFAM" id="SSF55957">
    <property type="entry name" value="Phosphoglucomutase, C-terminal domain"/>
    <property type="match status" value="1"/>
</dbReference>
<dbReference type="GO" id="GO:0004610">
    <property type="term" value="F:phosphoacetylglucosamine mutase activity"/>
    <property type="evidence" value="ECO:0007669"/>
    <property type="project" value="TreeGrafter"/>
</dbReference>
<dbReference type="GeneID" id="20526320"/>
<proteinExistence type="inferred from homology"/>
<dbReference type="InterPro" id="IPR016055">
    <property type="entry name" value="A-D-PHexomutase_a/b/a-I/II/III"/>
</dbReference>
<dbReference type="InterPro" id="IPR036900">
    <property type="entry name" value="A-D-PHexomutase_C_sf"/>
</dbReference>
<protein>
    <submittedName>
        <fullName evidence="4">Uncharacterized protein</fullName>
    </submittedName>
</protein>
<feature type="domain" description="Phosphoacetylglucosamine mutase AMG1" evidence="3">
    <location>
        <begin position="359"/>
        <end position="505"/>
    </location>
</feature>
<dbReference type="PANTHER" id="PTHR45955">
    <property type="entry name" value="PHOSPHOACETYLGLUCOSAMINE MUTASE"/>
    <property type="match status" value="1"/>
</dbReference>
<evidence type="ECO:0000313" key="4">
    <source>
        <dbReference type="EMBL" id="KCV72195.1"/>
    </source>
</evidence>
<evidence type="ECO:0000313" key="5">
    <source>
        <dbReference type="Proteomes" id="UP000030693"/>
    </source>
</evidence>
<dbReference type="OMA" id="WEAYATK"/>
<reference evidence="4" key="1">
    <citation type="submission" date="2013-04" db="EMBL/GenBank/DDBJ databases">
        <title>The Genome Sequence of Fonticula alba ATCC 38817.</title>
        <authorList>
            <consortium name="The Broad Institute Genomics Platform"/>
            <person name="Russ C."/>
            <person name="Cuomo C."/>
            <person name="Burger G."/>
            <person name="Gray M.W."/>
            <person name="Holland P.W.H."/>
            <person name="King N."/>
            <person name="Lang F.B.F."/>
            <person name="Roger A.J."/>
            <person name="Ruiz-Trillo I."/>
            <person name="Brown M."/>
            <person name="Walker B."/>
            <person name="Young S."/>
            <person name="Zeng Q."/>
            <person name="Gargeya S."/>
            <person name="Fitzgerald M."/>
            <person name="Haas B."/>
            <person name="Abouelleil A."/>
            <person name="Allen A.W."/>
            <person name="Alvarado L."/>
            <person name="Arachchi H.M."/>
            <person name="Berlin A.M."/>
            <person name="Chapman S.B."/>
            <person name="Gainer-Dewar J."/>
            <person name="Goldberg J."/>
            <person name="Griggs A."/>
            <person name="Gujja S."/>
            <person name="Hansen M."/>
            <person name="Howarth C."/>
            <person name="Imamovic A."/>
            <person name="Ireland A."/>
            <person name="Larimer J."/>
            <person name="McCowan C."/>
            <person name="Murphy C."/>
            <person name="Pearson M."/>
            <person name="Poon T.W."/>
            <person name="Priest M."/>
            <person name="Roberts A."/>
            <person name="Saif S."/>
            <person name="Shea T."/>
            <person name="Sisk P."/>
            <person name="Sykes S."/>
            <person name="Wortman J."/>
            <person name="Nusbaum C."/>
            <person name="Birren B."/>
        </authorList>
    </citation>
    <scope>NUCLEOTIDE SEQUENCE [LARGE SCALE GENOMIC DNA]</scope>
    <source>
        <strain evidence="4">ATCC 38817</strain>
    </source>
</reference>
<dbReference type="GO" id="GO:0006048">
    <property type="term" value="P:UDP-N-acetylglucosamine biosynthetic process"/>
    <property type="evidence" value="ECO:0007669"/>
    <property type="project" value="TreeGrafter"/>
</dbReference>
<evidence type="ECO:0000256" key="1">
    <source>
        <dbReference type="ARBA" id="ARBA00010231"/>
    </source>
</evidence>
<dbReference type="RefSeq" id="XP_009493773.1">
    <property type="nucleotide sequence ID" value="XM_009495498.1"/>
</dbReference>
<dbReference type="SUPFAM" id="SSF53738">
    <property type="entry name" value="Phosphoglucomutase, first 3 domains"/>
    <property type="match status" value="2"/>
</dbReference>
<evidence type="ECO:0000259" key="2">
    <source>
        <dbReference type="Pfam" id="PF02878"/>
    </source>
</evidence>
<dbReference type="InterPro" id="IPR005844">
    <property type="entry name" value="A-D-PHexomutase_a/b/a-I"/>
</dbReference>
<organism evidence="4">
    <name type="scientific">Fonticula alba</name>
    <name type="common">Slime mold</name>
    <dbReference type="NCBI Taxonomy" id="691883"/>
    <lineage>
        <taxon>Eukaryota</taxon>
        <taxon>Rotosphaerida</taxon>
        <taxon>Fonticulaceae</taxon>
        <taxon>Fonticula</taxon>
    </lineage>
</organism>
<dbReference type="STRING" id="691883.A0A058ZCQ7"/>
<accession>A0A058ZCQ7</accession>
<dbReference type="GO" id="GO:0000287">
    <property type="term" value="F:magnesium ion binding"/>
    <property type="evidence" value="ECO:0007669"/>
    <property type="project" value="InterPro"/>
</dbReference>
<dbReference type="Proteomes" id="UP000030693">
    <property type="component" value="Unassembled WGS sequence"/>
</dbReference>
<dbReference type="Pfam" id="PF21404">
    <property type="entry name" value="AMG1_III"/>
    <property type="match status" value="1"/>
</dbReference>
<dbReference type="eggNOG" id="KOG2537">
    <property type="taxonomic scope" value="Eukaryota"/>
</dbReference>
<dbReference type="Gene3D" id="3.30.310.50">
    <property type="entry name" value="Alpha-D-phosphohexomutase, C-terminal domain"/>
    <property type="match status" value="1"/>
</dbReference>
<dbReference type="InterPro" id="IPR016066">
    <property type="entry name" value="A-D-PHexomutase_CS"/>
</dbReference>
<dbReference type="InterPro" id="IPR049022">
    <property type="entry name" value="AMG1_III"/>
</dbReference>
<dbReference type="GO" id="GO:0005975">
    <property type="term" value="P:carbohydrate metabolic process"/>
    <property type="evidence" value="ECO:0007669"/>
    <property type="project" value="InterPro"/>
</dbReference>
<dbReference type="Pfam" id="PF02878">
    <property type="entry name" value="PGM_PMM_I"/>
    <property type="match status" value="1"/>
</dbReference>
<dbReference type="EMBL" id="KB932202">
    <property type="protein sequence ID" value="KCV72195.1"/>
    <property type="molecule type" value="Genomic_DNA"/>
</dbReference>
<evidence type="ECO:0000259" key="3">
    <source>
        <dbReference type="Pfam" id="PF21404"/>
    </source>
</evidence>